<protein>
    <submittedName>
        <fullName evidence="1">Uncharacterized protein</fullName>
    </submittedName>
</protein>
<accession>B2TQU6</accession>
<name>B2TQU6_CLOBB</name>
<proteinExistence type="predicted"/>
<reference evidence="1" key="2">
    <citation type="submission" date="2009-08" db="EMBL/GenBank/DDBJ databases">
        <authorList>
            <person name="Shrivastava S."/>
            <person name="Brinkac L.M."/>
            <person name="Dodson R.J."/>
            <person name="Harkins D.M."/>
            <person name="Durkin A.S."/>
            <person name="Sutton G."/>
        </authorList>
    </citation>
    <scope>NUCLEOTIDE SEQUENCE</scope>
    <source>
        <strain evidence="1">Eklund 17B</strain>
    </source>
</reference>
<dbReference type="HOGENOM" id="CLU_171585_0_0_9"/>
<gene>
    <name evidence="1" type="ordered locus">CLL_A2253</name>
</gene>
<organism evidence="1">
    <name type="scientific">Clostridium botulinum (strain Eklund 17B / Type B)</name>
    <dbReference type="NCBI Taxonomy" id="935198"/>
    <lineage>
        <taxon>Bacteria</taxon>
        <taxon>Bacillati</taxon>
        <taxon>Bacillota</taxon>
        <taxon>Clostridia</taxon>
        <taxon>Eubacteriales</taxon>
        <taxon>Clostridiaceae</taxon>
        <taxon>Clostridium</taxon>
    </lineage>
</organism>
<dbReference type="EMBL" id="CP001056">
    <property type="protein sequence ID" value="ACD25076.1"/>
    <property type="molecule type" value="Genomic_DNA"/>
</dbReference>
<reference evidence="1" key="1">
    <citation type="submission" date="2009-06" db="EMBL/GenBank/DDBJ databases">
        <authorList>
            <consortium name="US DOE Joint Genome Institute (JGI-PGF)"/>
            <person name="Lucas S."/>
            <person name="Copeland A."/>
            <person name="Lapidus A."/>
            <person name="Glavina del Rio T."/>
            <person name="Dalin E."/>
            <person name="Tice H."/>
            <person name="Bruce D."/>
            <person name="Goodwin L."/>
            <person name="Pitluck S."/>
            <person name="Kyrpides N."/>
            <person name="Mavromatis K."/>
            <person name="Ivanova N."/>
            <person name="Saunders E."/>
            <person name="Brettin T."/>
            <person name="Detter J.C."/>
            <person name="Han C."/>
            <person name="Larimer F."/>
            <person name="Land M."/>
            <person name="Hauser L."/>
            <person name="Markowitz V."/>
            <person name="Cheng J.-F."/>
            <person name="Hugenholtz P."/>
            <person name="Woyke T."/>
            <person name="Wu D."/>
            <person name="Gronow S."/>
            <person name="Klenk H.-P."/>
            <person name="Eisen J.A."/>
        </authorList>
    </citation>
    <scope>NUCLEOTIDE SEQUENCE</scope>
    <source>
        <strain evidence="1">Eklund 17B</strain>
    </source>
</reference>
<dbReference type="PATRIC" id="fig|935198.13.peg.2207"/>
<sequence>MTKIKEWLETTKLNVAETCFKKAPKLPYIIFTMDENSSGADNQLCICDRDITVELYSDIINREKEKLIEDLLKEKSINYSKSRVWLDSEKMFQTSYDFNLYEKMEE</sequence>
<evidence type="ECO:0000313" key="1">
    <source>
        <dbReference type="EMBL" id="ACD25076.1"/>
    </source>
</evidence>
<dbReference type="AlphaFoldDB" id="B2TQU6"/>
<accession>U4P6M6</accession>
<dbReference type="KEGG" id="cbk:CLL_A2253"/>